<proteinExistence type="predicted"/>
<accession>A0A2R8F0C3</accession>
<evidence type="ECO:0000313" key="2">
    <source>
        <dbReference type="Proteomes" id="UP000244889"/>
    </source>
</evidence>
<name>A0A2R8F0C3_ORITS</name>
<evidence type="ECO:0000313" key="1">
    <source>
        <dbReference type="EMBL" id="SPM44877.1"/>
    </source>
</evidence>
<reference evidence="2" key="1">
    <citation type="submission" date="2018-03" db="EMBL/GenBank/DDBJ databases">
        <authorList>
            <person name="Batty M. E."/>
            <person name="Batty M E."/>
        </authorList>
    </citation>
    <scope>NUCLEOTIDE SEQUENCE [LARGE SCALE GENOMIC DNA]</scope>
</reference>
<sequence>MENHSNWLKIRDDLYELDENNEKIYYIADDGETVKDK</sequence>
<dbReference type="Proteomes" id="UP000244889">
    <property type="component" value="Unassembled WGS sequence"/>
</dbReference>
<dbReference type="EMBL" id="OOHR01000007">
    <property type="protein sequence ID" value="SPM44877.1"/>
    <property type="molecule type" value="Genomic_DNA"/>
</dbReference>
<gene>
    <name evidence="1" type="ORF">FPW1038_01428</name>
</gene>
<dbReference type="AlphaFoldDB" id="A0A2R8F0C3"/>
<protein>
    <submittedName>
        <fullName evidence="1">Uncharacterized protein</fullName>
    </submittedName>
</protein>
<organism evidence="1 2">
    <name type="scientific">Orientia tsutsugamushi</name>
    <name type="common">Rickettsia tsutsugamushi</name>
    <dbReference type="NCBI Taxonomy" id="784"/>
    <lineage>
        <taxon>Bacteria</taxon>
        <taxon>Pseudomonadati</taxon>
        <taxon>Pseudomonadota</taxon>
        <taxon>Alphaproteobacteria</taxon>
        <taxon>Rickettsiales</taxon>
        <taxon>Rickettsiaceae</taxon>
        <taxon>Rickettsieae</taxon>
        <taxon>Orientia</taxon>
    </lineage>
</organism>